<gene>
    <name evidence="1" type="ORF">GWK36_13435</name>
</gene>
<dbReference type="AlphaFoldDB" id="A0A6G7VFQ1"/>
<dbReference type="EMBL" id="CP048029">
    <property type="protein sequence ID" value="QIK38814.1"/>
    <property type="molecule type" value="Genomic_DNA"/>
</dbReference>
<keyword evidence="2" id="KW-1185">Reference proteome</keyword>
<dbReference type="Proteomes" id="UP000502699">
    <property type="component" value="Chromosome"/>
</dbReference>
<dbReference type="KEGG" id="cjap:GWK36_13435"/>
<evidence type="ECO:0000313" key="1">
    <source>
        <dbReference type="EMBL" id="QIK38814.1"/>
    </source>
</evidence>
<accession>A0A6G7VFQ1</accession>
<reference evidence="2" key="1">
    <citation type="submission" date="2020-01" db="EMBL/GenBank/DDBJ databases">
        <title>Caldichromatium gen. nov., sp. nov., a thermophilic purple sulfur bacterium member of the family Chromatiaceae isolated from Nakabusa hot spring, Japan.</title>
        <authorList>
            <person name="Saini M.K."/>
            <person name="Hanada S."/>
            <person name="Tank M."/>
        </authorList>
    </citation>
    <scope>NUCLEOTIDE SEQUENCE [LARGE SCALE GENOMIC DNA]</scope>
    <source>
        <strain evidence="2">No.7</strain>
    </source>
</reference>
<organism evidence="1 2">
    <name type="scientific">Caldichromatium japonicum</name>
    <dbReference type="NCBI Taxonomy" id="2699430"/>
    <lineage>
        <taxon>Bacteria</taxon>
        <taxon>Pseudomonadati</taxon>
        <taxon>Pseudomonadota</taxon>
        <taxon>Gammaproteobacteria</taxon>
        <taxon>Chromatiales</taxon>
        <taxon>Chromatiaceae</taxon>
        <taxon>Caldichromatium</taxon>
    </lineage>
</organism>
<protein>
    <submittedName>
        <fullName evidence="1">Uncharacterized protein</fullName>
    </submittedName>
</protein>
<sequence length="151" mass="16633">MDSEAWRETYAALNERPCPFEQAILSGSAGCTQAQHLCIGERQGVQCASDQARVPCLDLLKSLKEQSRFALKALDPQEALPHNQALRVQIGGLRGLRTILNPQISETAPILDISALLGSALDRFGSFAALPSPLILRAIARYHPRRSRRFE</sequence>
<name>A0A6G7VFQ1_9GAMM</name>
<dbReference type="RefSeq" id="WP_166271847.1">
    <property type="nucleotide sequence ID" value="NZ_CP048029.1"/>
</dbReference>
<evidence type="ECO:0000313" key="2">
    <source>
        <dbReference type="Proteomes" id="UP000502699"/>
    </source>
</evidence>
<proteinExistence type="predicted"/>